<feature type="compositionally biased region" description="Low complexity" evidence="14">
    <location>
        <begin position="475"/>
        <end position="486"/>
    </location>
</feature>
<dbReference type="RefSeq" id="XP_037166755.1">
    <property type="nucleotide sequence ID" value="XM_037306245.1"/>
</dbReference>
<proteinExistence type="inferred from homology"/>
<evidence type="ECO:0000256" key="3">
    <source>
        <dbReference type="ARBA" id="ARBA00004620"/>
    </source>
</evidence>
<evidence type="ECO:0000313" key="17">
    <source>
        <dbReference type="Proteomes" id="UP000578531"/>
    </source>
</evidence>
<feature type="compositionally biased region" description="Low complexity" evidence="14">
    <location>
        <begin position="173"/>
        <end position="187"/>
    </location>
</feature>
<sequence length="724" mass="73721">MPLRRFTANRLLSPRATPPLSNTMSDPAKSTTSFSFGQPATSGSSGSSFGQANTTASTPVGGLFGSSVNPPASSAANPFGNTTTAGGSSLFGGGGGGSNLFGGESNKPAGGSGWSFSQAQGNNTSGGLFGTGQAGQRNNAPSSSAALSSGFTGFSTPSKPSETAATAPSQTPGVFSGAGSTGAFSFGNLGSNTSSADQTNTTTPTSKPTTNLFGNSTTPAGPPPSTSAGGASALFGSKPPQNASNPFATLGSQSSAPGISSTAAPSSGFSGFDFGASKPKEAPATTSTAQSPSIFGSTTSAGVSNLFGNKRSAQPDGGNLFNMNKSQDTGATKPATSQHSQSEVPKASSLFPNLGGQSSATASSAQTTSASQPEFSFLRANQPQPSATNPVSSPPTAPNAFGFFSSPQKSSGTSALSTNAPSSSLFPNIGKPQDKAPVTASQATSTSAASASASAPTSSLFNNFAKSGAPSEISQATTQPVTTATAEGSGAANVKLGASVAGPPPPAQSRLKNKSMDDIITRWASDLSKYQKEFQKQADKVATWDRMLVENSEKIQKLYGSTLEAERATTEVERQLSAVESDQETLESWLDHYEKEVDSMIASQQGGQGETISAPDQERERTYQIASKLSERLDEMGKDLTDMIEEINDASSTLSKTGKADDPLTQVVRVLNSHLTQLQQIDQGAAALQLKVQEAQRMGRSFGPLSGPTSDAADDFYRSYMGRR</sequence>
<dbReference type="GO" id="GO:0044613">
    <property type="term" value="C:nuclear pore central transport channel"/>
    <property type="evidence" value="ECO:0007669"/>
    <property type="project" value="TreeGrafter"/>
</dbReference>
<feature type="compositionally biased region" description="Low complexity" evidence="14">
    <location>
        <begin position="436"/>
        <end position="456"/>
    </location>
</feature>
<keyword evidence="9" id="KW-0906">Nuclear pore complex</keyword>
<evidence type="ECO:0000256" key="10">
    <source>
        <dbReference type="ARBA" id="ARBA00023242"/>
    </source>
</evidence>
<dbReference type="PANTHER" id="PTHR12084">
    <property type="entry name" value="NUCLEAR PORE GLYCOPROTEIN P62-RELATED"/>
    <property type="match status" value="1"/>
</dbReference>
<dbReference type="GeneID" id="59285986"/>
<feature type="compositionally biased region" description="Polar residues" evidence="14">
    <location>
        <begin position="405"/>
        <end position="426"/>
    </location>
</feature>
<keyword evidence="5" id="KW-0813">Transport</keyword>
<comment type="caution">
    <text evidence="16">The sequence shown here is derived from an EMBL/GenBank/DDBJ whole genome shotgun (WGS) entry which is preliminary data.</text>
</comment>
<gene>
    <name evidence="16" type="ORF">HO173_004321</name>
</gene>
<dbReference type="PANTHER" id="PTHR12084:SF0">
    <property type="entry name" value="NUCLEAR PORE GLYCOPROTEIN P62"/>
    <property type="match status" value="1"/>
</dbReference>
<dbReference type="InterPro" id="IPR007758">
    <property type="entry name" value="Nucleoporin_NSP1_C"/>
</dbReference>
<feature type="compositionally biased region" description="Polar residues" evidence="14">
    <location>
        <begin position="156"/>
        <end position="172"/>
    </location>
</feature>
<dbReference type="GO" id="GO:0051028">
    <property type="term" value="P:mRNA transport"/>
    <property type="evidence" value="ECO:0007669"/>
    <property type="project" value="UniProtKB-KW"/>
</dbReference>
<feature type="compositionally biased region" description="Polar residues" evidence="14">
    <location>
        <begin position="114"/>
        <end position="126"/>
    </location>
</feature>
<reference evidence="16 17" key="1">
    <citation type="journal article" date="2020" name="Genomics">
        <title>Complete, high-quality genomes from long-read metagenomic sequencing of two wolf lichen thalli reveals enigmatic genome architecture.</title>
        <authorList>
            <person name="McKenzie S.K."/>
            <person name="Walston R.F."/>
            <person name="Allen J.L."/>
        </authorList>
    </citation>
    <scope>NUCLEOTIDE SEQUENCE [LARGE SCALE GENOMIC DNA]</scope>
    <source>
        <strain evidence="16">WasteWater2</strain>
    </source>
</reference>
<protein>
    <recommendedName>
        <fullName evidence="11">Nucleoporin NSP1</fullName>
    </recommendedName>
    <alternativeName>
        <fullName evidence="12">Nuclear pore protein NSP1</fullName>
    </alternativeName>
    <alternativeName>
        <fullName evidence="13">Nucleoskeletal-like protein</fullName>
    </alternativeName>
</protein>
<evidence type="ECO:0000256" key="2">
    <source>
        <dbReference type="ARBA" id="ARBA00004567"/>
    </source>
</evidence>
<evidence type="ECO:0000256" key="8">
    <source>
        <dbReference type="ARBA" id="ARBA00023010"/>
    </source>
</evidence>
<feature type="compositionally biased region" description="Low complexity" evidence="14">
    <location>
        <begin position="263"/>
        <end position="277"/>
    </location>
</feature>
<dbReference type="FunFam" id="1.20.5.170:FF:000040">
    <property type="entry name" value="Nuclear pore glycoprotein p62"/>
    <property type="match status" value="1"/>
</dbReference>
<comment type="similarity">
    <text evidence="4">Belongs to the nucleoporin NSP1/NUP62 family.</text>
</comment>
<feature type="compositionally biased region" description="Polar residues" evidence="14">
    <location>
        <begin position="188"/>
        <end position="198"/>
    </location>
</feature>
<feature type="compositionally biased region" description="Low complexity" evidence="14">
    <location>
        <begin position="66"/>
        <end position="78"/>
    </location>
</feature>
<keyword evidence="6" id="KW-0509">mRNA transport</keyword>
<feature type="region of interest" description="Disordered" evidence="14">
    <location>
        <begin position="1"/>
        <end position="456"/>
    </location>
</feature>
<dbReference type="GO" id="GO:0005543">
    <property type="term" value="F:phospholipid binding"/>
    <property type="evidence" value="ECO:0007669"/>
    <property type="project" value="TreeGrafter"/>
</dbReference>
<feature type="domain" description="Nucleoporin NSP1-like C-terminal" evidence="15">
    <location>
        <begin position="507"/>
        <end position="606"/>
    </location>
</feature>
<evidence type="ECO:0000256" key="11">
    <source>
        <dbReference type="ARBA" id="ARBA00068864"/>
    </source>
</evidence>
<feature type="compositionally biased region" description="Polar residues" evidence="14">
    <location>
        <begin position="284"/>
        <end position="307"/>
    </location>
</feature>
<keyword evidence="8" id="KW-0811">Translocation</keyword>
<keyword evidence="17" id="KW-1185">Reference proteome</keyword>
<feature type="region of interest" description="Disordered" evidence="14">
    <location>
        <begin position="469"/>
        <end position="488"/>
    </location>
</feature>
<feature type="compositionally biased region" description="Polar residues" evidence="14">
    <location>
        <begin position="379"/>
        <end position="391"/>
    </location>
</feature>
<organism evidence="16 17">
    <name type="scientific">Letharia columbiana</name>
    <dbReference type="NCBI Taxonomy" id="112416"/>
    <lineage>
        <taxon>Eukaryota</taxon>
        <taxon>Fungi</taxon>
        <taxon>Dikarya</taxon>
        <taxon>Ascomycota</taxon>
        <taxon>Pezizomycotina</taxon>
        <taxon>Lecanoromycetes</taxon>
        <taxon>OSLEUM clade</taxon>
        <taxon>Lecanoromycetidae</taxon>
        <taxon>Lecanorales</taxon>
        <taxon>Lecanorineae</taxon>
        <taxon>Parmeliaceae</taxon>
        <taxon>Letharia</taxon>
    </lineage>
</organism>
<feature type="compositionally biased region" description="Low complexity" evidence="14">
    <location>
        <begin position="199"/>
        <end position="219"/>
    </location>
</feature>
<dbReference type="GO" id="GO:0031965">
    <property type="term" value="C:nuclear membrane"/>
    <property type="evidence" value="ECO:0007669"/>
    <property type="project" value="UniProtKB-SubCell"/>
</dbReference>
<evidence type="ECO:0000256" key="9">
    <source>
        <dbReference type="ARBA" id="ARBA00023132"/>
    </source>
</evidence>
<evidence type="ECO:0000313" key="16">
    <source>
        <dbReference type="EMBL" id="KAF6237431.1"/>
    </source>
</evidence>
<dbReference type="EMBL" id="JACCJC010000014">
    <property type="protein sequence ID" value="KAF6237431.1"/>
    <property type="molecule type" value="Genomic_DNA"/>
</dbReference>
<name>A0A8H6FYZ5_9LECA</name>
<evidence type="ECO:0000256" key="4">
    <source>
        <dbReference type="ARBA" id="ARBA00005911"/>
    </source>
</evidence>
<dbReference type="GO" id="GO:0006405">
    <property type="term" value="P:RNA export from nucleus"/>
    <property type="evidence" value="ECO:0007669"/>
    <property type="project" value="TreeGrafter"/>
</dbReference>
<feature type="compositionally biased region" description="Polar residues" evidence="14">
    <location>
        <begin position="239"/>
        <end position="262"/>
    </location>
</feature>
<evidence type="ECO:0000256" key="1">
    <source>
        <dbReference type="ARBA" id="ARBA00004335"/>
    </source>
</evidence>
<evidence type="ECO:0000256" key="12">
    <source>
        <dbReference type="ARBA" id="ARBA00078941"/>
    </source>
</evidence>
<feature type="compositionally biased region" description="Polar residues" evidence="14">
    <location>
        <begin position="19"/>
        <end position="58"/>
    </location>
</feature>
<evidence type="ECO:0000256" key="5">
    <source>
        <dbReference type="ARBA" id="ARBA00022448"/>
    </source>
</evidence>
<evidence type="ECO:0000256" key="6">
    <source>
        <dbReference type="ARBA" id="ARBA00022816"/>
    </source>
</evidence>
<feature type="compositionally biased region" description="Polar residues" evidence="14">
    <location>
        <begin position="321"/>
        <end position="343"/>
    </location>
</feature>
<dbReference type="InterPro" id="IPR026010">
    <property type="entry name" value="NSP1/NUP62"/>
</dbReference>
<dbReference type="Gene3D" id="1.20.5.170">
    <property type="match status" value="1"/>
</dbReference>
<feature type="compositionally biased region" description="Low complexity" evidence="14">
    <location>
        <begin position="142"/>
        <end position="155"/>
    </location>
</feature>
<evidence type="ECO:0000256" key="7">
    <source>
        <dbReference type="ARBA" id="ARBA00022927"/>
    </source>
</evidence>
<keyword evidence="7" id="KW-0653">Protein transport</keyword>
<dbReference type="Pfam" id="PF05064">
    <property type="entry name" value="Nsp1_C"/>
    <property type="match status" value="1"/>
</dbReference>
<dbReference type="Proteomes" id="UP000578531">
    <property type="component" value="Unassembled WGS sequence"/>
</dbReference>
<dbReference type="GO" id="GO:0006606">
    <property type="term" value="P:protein import into nucleus"/>
    <property type="evidence" value="ECO:0007669"/>
    <property type="project" value="TreeGrafter"/>
</dbReference>
<evidence type="ECO:0000256" key="13">
    <source>
        <dbReference type="ARBA" id="ARBA00081079"/>
    </source>
</evidence>
<dbReference type="AlphaFoldDB" id="A0A8H6FYZ5"/>
<evidence type="ECO:0000259" key="15">
    <source>
        <dbReference type="Pfam" id="PF05064"/>
    </source>
</evidence>
<feature type="compositionally biased region" description="Gly residues" evidence="14">
    <location>
        <begin position="89"/>
        <end position="100"/>
    </location>
</feature>
<feature type="compositionally biased region" description="Low complexity" evidence="14">
    <location>
        <begin position="357"/>
        <end position="372"/>
    </location>
</feature>
<comment type="subcellular location">
    <subcellularLocation>
        <location evidence="1">Nucleus membrane</location>
        <topology evidence="1">Peripheral membrane protein</topology>
        <orientation evidence="1">Cytoplasmic side</orientation>
    </subcellularLocation>
    <subcellularLocation>
        <location evidence="3">Nucleus membrane</location>
        <topology evidence="3">Peripheral membrane protein</topology>
        <orientation evidence="3">Nucleoplasmic side</orientation>
    </subcellularLocation>
    <subcellularLocation>
        <location evidence="2">Nucleus</location>
        <location evidence="2">Nuclear pore complex</location>
    </subcellularLocation>
</comment>
<keyword evidence="10" id="KW-0539">Nucleus</keyword>
<accession>A0A8H6FYZ5</accession>
<dbReference type="GO" id="GO:0017056">
    <property type="term" value="F:structural constituent of nuclear pore"/>
    <property type="evidence" value="ECO:0007669"/>
    <property type="project" value="InterPro"/>
</dbReference>
<evidence type="ECO:0000256" key="14">
    <source>
        <dbReference type="SAM" id="MobiDB-lite"/>
    </source>
</evidence>
<dbReference type="OrthoDB" id="344345at2759"/>